<dbReference type="Proteomes" id="UP001470230">
    <property type="component" value="Unassembled WGS sequence"/>
</dbReference>
<sequence length="132" mass="15478">MPIPRKVTNEFFTEESDIEYNLTFAGENIVREENTSTRHRVSDLIHIMNMIYEAYGQGNNQTSSNSTENNSDQNSSEETTNRQQENSNTRNHRNGLFNFGDLDSDALDYLLMRQRMRYQRNNDTQQTQAEEI</sequence>
<evidence type="ECO:0000313" key="3">
    <source>
        <dbReference type="Proteomes" id="UP001470230"/>
    </source>
</evidence>
<organism evidence="2 3">
    <name type="scientific">Tritrichomonas musculus</name>
    <dbReference type="NCBI Taxonomy" id="1915356"/>
    <lineage>
        <taxon>Eukaryota</taxon>
        <taxon>Metamonada</taxon>
        <taxon>Parabasalia</taxon>
        <taxon>Tritrichomonadida</taxon>
        <taxon>Tritrichomonadidae</taxon>
        <taxon>Tritrichomonas</taxon>
    </lineage>
</organism>
<proteinExistence type="predicted"/>
<keyword evidence="3" id="KW-1185">Reference proteome</keyword>
<gene>
    <name evidence="2" type="ORF">M9Y10_007944</name>
</gene>
<accession>A0ABR2J2R2</accession>
<evidence type="ECO:0000313" key="2">
    <source>
        <dbReference type="EMBL" id="KAK8872180.1"/>
    </source>
</evidence>
<name>A0ABR2J2R2_9EUKA</name>
<evidence type="ECO:0000256" key="1">
    <source>
        <dbReference type="SAM" id="MobiDB-lite"/>
    </source>
</evidence>
<comment type="caution">
    <text evidence="2">The sequence shown here is derived from an EMBL/GenBank/DDBJ whole genome shotgun (WGS) entry which is preliminary data.</text>
</comment>
<feature type="compositionally biased region" description="Low complexity" evidence="1">
    <location>
        <begin position="59"/>
        <end position="78"/>
    </location>
</feature>
<reference evidence="2 3" key="1">
    <citation type="submission" date="2024-04" db="EMBL/GenBank/DDBJ databases">
        <title>Tritrichomonas musculus Genome.</title>
        <authorList>
            <person name="Alves-Ferreira E."/>
            <person name="Grigg M."/>
            <person name="Lorenzi H."/>
            <person name="Galac M."/>
        </authorList>
    </citation>
    <scope>NUCLEOTIDE SEQUENCE [LARGE SCALE GENOMIC DNA]</scope>
    <source>
        <strain evidence="2 3">EAF2021</strain>
    </source>
</reference>
<feature type="region of interest" description="Disordered" evidence="1">
    <location>
        <begin position="56"/>
        <end position="100"/>
    </location>
</feature>
<protein>
    <submittedName>
        <fullName evidence="2">Uncharacterized protein</fullName>
    </submittedName>
</protein>
<dbReference type="EMBL" id="JAPFFF010000013">
    <property type="protein sequence ID" value="KAK8872180.1"/>
    <property type="molecule type" value="Genomic_DNA"/>
</dbReference>